<dbReference type="Pfam" id="PF05567">
    <property type="entry name" value="T4P_PilY1"/>
    <property type="match status" value="1"/>
</dbReference>
<feature type="signal peptide" evidence="4">
    <location>
        <begin position="1"/>
        <end position="29"/>
    </location>
</feature>
<dbReference type="OrthoDB" id="7156875at2"/>
<gene>
    <name evidence="6" type="ORF">LepocDRAFT_00003950</name>
</gene>
<feature type="region of interest" description="Disordered" evidence="3">
    <location>
        <begin position="1081"/>
        <end position="1106"/>
    </location>
</feature>
<evidence type="ECO:0000259" key="5">
    <source>
        <dbReference type="Pfam" id="PF05567"/>
    </source>
</evidence>
<name>I4Z619_9BURK</name>
<sequence length="1111" mass="117256">MSLFHRPSTVGAAIAVLLGLLTGSSNVLAANADIAQVPITAVQGLTKPNIMFILDSSGSMGWDYMPDDVGSGSCSTANNGNNGNNGNNAKSYAFCASQCNGVAFNPAVDYLPPIKADGTAYPAISFINAPSDGYVGGTGTNLSTNFYFNYTGAQTPLNWTYGTTGTLDTTTTLAKECRSNVGSAPGSSVFTQVNLSTASATVQQNYANWYSYYRTRILMMRSSAGRVFQSLGADARIGFTIISDTGVTGNQFLNVSDFDPTQKTSFFNLLYGISPGNSTPLRGALSKVGRYYAKKVTGQTYDPIQYSCQRNFALMTTDGYWNSNNESASYGPLQLTNVQVGDQDGAEQRPMLDATKTANTLADVAEYYWATDLRPDLPNTVPPTADDPGMHQHMNTFTLGLGVRGPLAYDPNYLTQTSGDYVALKSGAKNWSVPSGNATNIDDLWHAAVNGRGQYFSAGDPTSLASSLSNTIRGMMAMTGTGAGASSSSLAPVTGDDWLFVGGYTSVDWVGDVRAFKFTIDPLTGSVTPPANTAAGQELWSAAKVLNARTTPRQVLFNNGGTLSNFVYANLPANLQNYFNGHCTAPVALSQCGSLSANALAKVTGDNLVKYLGGDTSLYLSNTVTDNRVFRTRKSLMGDVINGSPAFVGKPPFLYADAGYAAFVAAKTNRVKAVYAASNDGMVHAFKVDDVANGGGEELWAFVPTAAMPDMWRLADNNYGSNHRYFVDASPVASDIFDGTRWRTILVGGLGGGGRSYYALDVTDPLNPSVMWEFTDANLGLSLGNPVVTKNMVGTWIVSFTSGINNNVGGGDGNGRLYVVNATTGALITTLATLDANNAAVGNVTTPNNLSKINGWTISATNNTAMRFYGGDMLGNMWRFDFDGRTPPPGKEAILIGTATSAGGVPQPITTKPVLTDYTVNGATYAIVSFGTGRMLGLSDVIDTTMQSVYTIKDTLDFVGLGPLRGTSANLVPQMLGANRMITTPIGVDWSMNNGWYVDLNQSTGERIVVSGTALGNGTLTYASMLPSGDACSPSGTSYLYTFNVGDGTVISATAYTGLITGLGVFVDLTGKTQLMVTESSGKIGQATRPPDPATPPPGVLKRASWRELME</sequence>
<dbReference type="GO" id="GO:0046872">
    <property type="term" value="F:metal ion binding"/>
    <property type="evidence" value="ECO:0007669"/>
    <property type="project" value="UniProtKB-KW"/>
</dbReference>
<feature type="chain" id="PRO_5003698723" evidence="4">
    <location>
        <begin position="30"/>
        <end position="1111"/>
    </location>
</feature>
<dbReference type="GeneID" id="92352092"/>
<dbReference type="Proteomes" id="UP000053899">
    <property type="component" value="Unassembled WGS sequence"/>
</dbReference>
<dbReference type="InterPro" id="IPR008707">
    <property type="entry name" value="B-propeller_PilY1"/>
</dbReference>
<dbReference type="AlphaFoldDB" id="I4Z619"/>
<feature type="compositionally biased region" description="Pro residues" evidence="3">
    <location>
        <begin position="1090"/>
        <end position="1099"/>
    </location>
</feature>
<organism evidence="6 7">
    <name type="scientific">Leptothrix ochracea L12</name>
    <dbReference type="NCBI Taxonomy" id="735332"/>
    <lineage>
        <taxon>Bacteria</taxon>
        <taxon>Pseudomonadati</taxon>
        <taxon>Pseudomonadota</taxon>
        <taxon>Betaproteobacteria</taxon>
        <taxon>Burkholderiales</taxon>
        <taxon>Sphaerotilaceae</taxon>
        <taxon>Leptothrix</taxon>
    </lineage>
</organism>
<proteinExistence type="predicted"/>
<evidence type="ECO:0000256" key="4">
    <source>
        <dbReference type="SAM" id="SignalP"/>
    </source>
</evidence>
<evidence type="ECO:0000256" key="2">
    <source>
        <dbReference type="ARBA" id="ARBA00022837"/>
    </source>
</evidence>
<feature type="domain" description="PilY1 beta-propeller" evidence="5">
    <location>
        <begin position="637"/>
        <end position="977"/>
    </location>
</feature>
<keyword evidence="1" id="KW-0479">Metal-binding</keyword>
<dbReference type="EMBL" id="JH660672">
    <property type="protein sequence ID" value="EIM31661.1"/>
    <property type="molecule type" value="Genomic_DNA"/>
</dbReference>
<reference evidence="6 7" key="1">
    <citation type="submission" date="2012-04" db="EMBL/GenBank/DDBJ databases">
        <title>Improved High-Quality Draft sequence of Leptothrix ochracea L12.</title>
        <authorList>
            <consortium name="US DOE Joint Genome Institute"/>
            <person name="Lucas S."/>
            <person name="Han J."/>
            <person name="Lapidus A."/>
            <person name="Cheng J.-F."/>
            <person name="Goodwin L."/>
            <person name="Pitluck S."/>
            <person name="Peters L."/>
            <person name="Zeytun A."/>
            <person name="Detter J.C."/>
            <person name="Han C."/>
            <person name="Tapia R."/>
            <person name="Land M."/>
            <person name="Hauser L."/>
            <person name="Kyrpides N."/>
            <person name="Ivanova N."/>
            <person name="Pagani I."/>
            <person name="Stepanauskas R."/>
            <person name="Masland D."/>
            <person name="Poulton N."/>
            <person name="Emerson D."/>
            <person name="Fleming E."/>
            <person name="Woyke T."/>
        </authorList>
    </citation>
    <scope>NUCLEOTIDE SEQUENCE [LARGE SCALE GENOMIC DNA]</scope>
    <source>
        <strain evidence="6 7">L12</strain>
    </source>
</reference>
<evidence type="ECO:0000313" key="6">
    <source>
        <dbReference type="EMBL" id="EIM31661.1"/>
    </source>
</evidence>
<keyword evidence="4" id="KW-0732">Signal</keyword>
<evidence type="ECO:0000313" key="7">
    <source>
        <dbReference type="Proteomes" id="UP000053899"/>
    </source>
</evidence>
<protein>
    <submittedName>
        <fullName evidence="6">Tfp pilus assembly protein, tip-associated adhesin PilY1</fullName>
    </submittedName>
</protein>
<evidence type="ECO:0000256" key="1">
    <source>
        <dbReference type="ARBA" id="ARBA00022723"/>
    </source>
</evidence>
<evidence type="ECO:0000256" key="3">
    <source>
        <dbReference type="SAM" id="MobiDB-lite"/>
    </source>
</evidence>
<dbReference type="RefSeq" id="WP_009453260.1">
    <property type="nucleotide sequence ID" value="NZ_JH660672.1"/>
</dbReference>
<accession>I4Z619</accession>
<keyword evidence="7" id="KW-1185">Reference proteome</keyword>
<keyword evidence="2" id="KW-0106">Calcium</keyword>
<dbReference type="HOGENOM" id="CLU_001890_1_1_4"/>